<comment type="subcellular location">
    <subcellularLocation>
        <location evidence="1 14">Cytoplasm</location>
    </subcellularLocation>
</comment>
<dbReference type="UniPathway" id="UPA00219"/>
<dbReference type="OrthoDB" id="9804126at2"/>
<evidence type="ECO:0000256" key="10">
    <source>
        <dbReference type="ARBA" id="ARBA00022984"/>
    </source>
</evidence>
<evidence type="ECO:0000259" key="17">
    <source>
        <dbReference type="Pfam" id="PF02875"/>
    </source>
</evidence>
<accession>A0A1T4L479</accession>
<evidence type="ECO:0000256" key="8">
    <source>
        <dbReference type="ARBA" id="ARBA00022840"/>
    </source>
</evidence>
<evidence type="ECO:0000256" key="15">
    <source>
        <dbReference type="SAM" id="Phobius"/>
    </source>
</evidence>
<keyword evidence="15" id="KW-1133">Transmembrane helix</keyword>
<proteinExistence type="inferred from homology"/>
<comment type="function">
    <text evidence="14">Cell wall formation.</text>
</comment>
<dbReference type="GO" id="GO:0008360">
    <property type="term" value="P:regulation of cell shape"/>
    <property type="evidence" value="ECO:0007669"/>
    <property type="project" value="UniProtKB-KW"/>
</dbReference>
<dbReference type="InterPro" id="IPR050061">
    <property type="entry name" value="MurCDEF_pg_biosynth"/>
</dbReference>
<dbReference type="Gene3D" id="3.90.190.20">
    <property type="entry name" value="Mur ligase, C-terminal domain"/>
    <property type="match status" value="1"/>
</dbReference>
<evidence type="ECO:0000256" key="11">
    <source>
        <dbReference type="ARBA" id="ARBA00023306"/>
    </source>
</evidence>
<keyword evidence="20" id="KW-1185">Reference proteome</keyword>
<feature type="domain" description="Mur ligase central" evidence="18">
    <location>
        <begin position="115"/>
        <end position="294"/>
    </location>
</feature>
<keyword evidence="8 14" id="KW-0067">ATP-binding</keyword>
<feature type="transmembrane region" description="Helical" evidence="15">
    <location>
        <begin position="12"/>
        <end position="34"/>
    </location>
</feature>
<evidence type="ECO:0000256" key="14">
    <source>
        <dbReference type="HAMAP-Rule" id="MF_00046"/>
    </source>
</evidence>
<gene>
    <name evidence="14" type="primary">murC</name>
    <name evidence="19" type="ORF">SAMN02745973_00821</name>
</gene>
<dbReference type="NCBIfam" id="TIGR01082">
    <property type="entry name" value="murC"/>
    <property type="match status" value="1"/>
</dbReference>
<evidence type="ECO:0000256" key="2">
    <source>
        <dbReference type="ARBA" id="ARBA00004752"/>
    </source>
</evidence>
<reference evidence="19 20" key="1">
    <citation type="submission" date="2017-02" db="EMBL/GenBank/DDBJ databases">
        <authorList>
            <person name="Peterson S.W."/>
        </authorList>
    </citation>
    <scope>NUCLEOTIDE SEQUENCE [LARGE SCALE GENOMIC DNA]</scope>
    <source>
        <strain evidence="19 20">DSM 15102</strain>
    </source>
</reference>
<dbReference type="PANTHER" id="PTHR43445:SF3">
    <property type="entry name" value="UDP-N-ACETYLMURAMATE--L-ALANINE LIGASE"/>
    <property type="match status" value="1"/>
</dbReference>
<feature type="binding site" evidence="14">
    <location>
        <begin position="117"/>
        <end position="123"/>
    </location>
    <ligand>
        <name>ATP</name>
        <dbReference type="ChEBI" id="CHEBI:30616"/>
    </ligand>
</feature>
<dbReference type="GO" id="GO:0071555">
    <property type="term" value="P:cell wall organization"/>
    <property type="evidence" value="ECO:0007669"/>
    <property type="project" value="UniProtKB-KW"/>
</dbReference>
<dbReference type="PANTHER" id="PTHR43445">
    <property type="entry name" value="UDP-N-ACETYLMURAMATE--L-ALANINE LIGASE-RELATED"/>
    <property type="match status" value="1"/>
</dbReference>
<dbReference type="GO" id="GO:0005737">
    <property type="term" value="C:cytoplasm"/>
    <property type="evidence" value="ECO:0007669"/>
    <property type="project" value="UniProtKB-SubCell"/>
</dbReference>
<evidence type="ECO:0000313" key="19">
    <source>
        <dbReference type="EMBL" id="SJZ49357.1"/>
    </source>
</evidence>
<evidence type="ECO:0000256" key="13">
    <source>
        <dbReference type="ARBA" id="ARBA00047833"/>
    </source>
</evidence>
<evidence type="ECO:0000256" key="3">
    <source>
        <dbReference type="ARBA" id="ARBA00012211"/>
    </source>
</evidence>
<keyword evidence="12 14" id="KW-0961">Cell wall biogenesis/degradation</keyword>
<feature type="domain" description="Mur ligase C-terminal" evidence="17">
    <location>
        <begin position="317"/>
        <end position="446"/>
    </location>
</feature>
<dbReference type="InterPro" id="IPR036615">
    <property type="entry name" value="Mur_ligase_C_dom_sf"/>
</dbReference>
<dbReference type="AlphaFoldDB" id="A0A1T4L479"/>
<evidence type="ECO:0000259" key="16">
    <source>
        <dbReference type="Pfam" id="PF01225"/>
    </source>
</evidence>
<keyword evidence="15" id="KW-0472">Membrane</keyword>
<comment type="catalytic activity">
    <reaction evidence="13 14">
        <text>UDP-N-acetyl-alpha-D-muramate + L-alanine + ATP = UDP-N-acetyl-alpha-D-muramoyl-L-alanine + ADP + phosphate + H(+)</text>
        <dbReference type="Rhea" id="RHEA:23372"/>
        <dbReference type="ChEBI" id="CHEBI:15378"/>
        <dbReference type="ChEBI" id="CHEBI:30616"/>
        <dbReference type="ChEBI" id="CHEBI:43474"/>
        <dbReference type="ChEBI" id="CHEBI:57972"/>
        <dbReference type="ChEBI" id="CHEBI:70757"/>
        <dbReference type="ChEBI" id="CHEBI:83898"/>
        <dbReference type="ChEBI" id="CHEBI:456216"/>
        <dbReference type="EC" id="6.3.2.8"/>
    </reaction>
</comment>
<dbReference type="SUPFAM" id="SSF51984">
    <property type="entry name" value="MurCD N-terminal domain"/>
    <property type="match status" value="1"/>
</dbReference>
<keyword evidence="10 14" id="KW-0573">Peptidoglycan synthesis</keyword>
<dbReference type="EMBL" id="FUWV01000003">
    <property type="protein sequence ID" value="SJZ49357.1"/>
    <property type="molecule type" value="Genomic_DNA"/>
</dbReference>
<keyword evidence="15" id="KW-0812">Transmembrane</keyword>
<dbReference type="GO" id="GO:0005524">
    <property type="term" value="F:ATP binding"/>
    <property type="evidence" value="ECO:0007669"/>
    <property type="project" value="UniProtKB-UniRule"/>
</dbReference>
<dbReference type="EC" id="6.3.2.8" evidence="3 14"/>
<dbReference type="InterPro" id="IPR004101">
    <property type="entry name" value="Mur_ligase_C"/>
</dbReference>
<keyword evidence="4 14" id="KW-0963">Cytoplasm</keyword>
<evidence type="ECO:0000256" key="4">
    <source>
        <dbReference type="ARBA" id="ARBA00022490"/>
    </source>
</evidence>
<dbReference type="Gene3D" id="3.40.1190.10">
    <property type="entry name" value="Mur-like, catalytic domain"/>
    <property type="match status" value="1"/>
</dbReference>
<dbReference type="InterPro" id="IPR005758">
    <property type="entry name" value="UDP-N-AcMur_Ala_ligase_MurC"/>
</dbReference>
<dbReference type="GO" id="GO:0009252">
    <property type="term" value="P:peptidoglycan biosynthetic process"/>
    <property type="evidence" value="ECO:0007669"/>
    <property type="project" value="UniProtKB-UniRule"/>
</dbReference>
<evidence type="ECO:0000256" key="1">
    <source>
        <dbReference type="ARBA" id="ARBA00004496"/>
    </source>
</evidence>
<dbReference type="GO" id="GO:0051301">
    <property type="term" value="P:cell division"/>
    <property type="evidence" value="ECO:0007669"/>
    <property type="project" value="UniProtKB-KW"/>
</dbReference>
<dbReference type="SUPFAM" id="SSF53623">
    <property type="entry name" value="MurD-like peptide ligases, catalytic domain"/>
    <property type="match status" value="1"/>
</dbReference>
<dbReference type="GO" id="GO:0008763">
    <property type="term" value="F:UDP-N-acetylmuramate-L-alanine ligase activity"/>
    <property type="evidence" value="ECO:0007669"/>
    <property type="project" value="UniProtKB-UniRule"/>
</dbReference>
<dbReference type="HAMAP" id="MF_00046">
    <property type="entry name" value="MurC"/>
    <property type="match status" value="1"/>
</dbReference>
<dbReference type="InterPro" id="IPR036565">
    <property type="entry name" value="Mur-like_cat_sf"/>
</dbReference>
<dbReference type="Pfam" id="PF08245">
    <property type="entry name" value="Mur_ligase_M"/>
    <property type="match status" value="1"/>
</dbReference>
<name>A0A1T4L479_9FIRM</name>
<evidence type="ECO:0000259" key="18">
    <source>
        <dbReference type="Pfam" id="PF08245"/>
    </source>
</evidence>
<dbReference type="Gene3D" id="3.40.50.720">
    <property type="entry name" value="NAD(P)-binding Rossmann-like Domain"/>
    <property type="match status" value="1"/>
</dbReference>
<protein>
    <recommendedName>
        <fullName evidence="3 14">UDP-N-acetylmuramate--L-alanine ligase</fullName>
        <ecNumber evidence="3 14">6.3.2.8</ecNumber>
    </recommendedName>
    <alternativeName>
        <fullName evidence="14">UDP-N-acetylmuramoyl-L-alanine synthetase</fullName>
    </alternativeName>
</protein>
<evidence type="ECO:0000256" key="5">
    <source>
        <dbReference type="ARBA" id="ARBA00022598"/>
    </source>
</evidence>
<keyword evidence="7 14" id="KW-0547">Nucleotide-binding</keyword>
<dbReference type="Proteomes" id="UP000196365">
    <property type="component" value="Unassembled WGS sequence"/>
</dbReference>
<evidence type="ECO:0000256" key="9">
    <source>
        <dbReference type="ARBA" id="ARBA00022960"/>
    </source>
</evidence>
<keyword evidence="6 14" id="KW-0132">Cell division</keyword>
<keyword evidence="9 14" id="KW-0133">Cell shape</keyword>
<evidence type="ECO:0000256" key="7">
    <source>
        <dbReference type="ARBA" id="ARBA00022741"/>
    </source>
</evidence>
<dbReference type="InterPro" id="IPR000713">
    <property type="entry name" value="Mur_ligase_N"/>
</dbReference>
<dbReference type="Pfam" id="PF01225">
    <property type="entry name" value="Mur_ligase"/>
    <property type="match status" value="1"/>
</dbReference>
<dbReference type="InterPro" id="IPR013221">
    <property type="entry name" value="Mur_ligase_cen"/>
</dbReference>
<dbReference type="Pfam" id="PF02875">
    <property type="entry name" value="Mur_ligase_C"/>
    <property type="match status" value="1"/>
</dbReference>
<dbReference type="SUPFAM" id="SSF53244">
    <property type="entry name" value="MurD-like peptide ligases, peptide-binding domain"/>
    <property type="match status" value="1"/>
</dbReference>
<keyword evidence="11 14" id="KW-0131">Cell cycle</keyword>
<dbReference type="RefSeq" id="WP_087678241.1">
    <property type="nucleotide sequence ID" value="NZ_FUWV01000003.1"/>
</dbReference>
<keyword evidence="5 14" id="KW-0436">Ligase</keyword>
<evidence type="ECO:0000256" key="12">
    <source>
        <dbReference type="ARBA" id="ARBA00023316"/>
    </source>
</evidence>
<evidence type="ECO:0000313" key="20">
    <source>
        <dbReference type="Proteomes" id="UP000196365"/>
    </source>
</evidence>
<evidence type="ECO:0000256" key="6">
    <source>
        <dbReference type="ARBA" id="ARBA00022618"/>
    </source>
</evidence>
<feature type="domain" description="Mur ligase N-terminal catalytic" evidence="16">
    <location>
        <begin position="11"/>
        <end position="109"/>
    </location>
</feature>
<comment type="similarity">
    <text evidence="14">Belongs to the MurCDEF family.</text>
</comment>
<sequence>MSKFDLSQYKHVHFIGIGGISMSGLAEILLYNHYIVSGSDMKSSTLTKKLESKGATIYIGHNRKNIKNVDLVIYTAAVKADNEELIRAHELNIPTMERAVFLGEIMKNYDKCIAVSGTHGKTTTTSMISIILEHAKYDPTILVGGELDAIEGNVKVGNSEYFITEACEYVESFLHFYPYIGIILNIEEDHLDYFENLDHIKQAFRKFCNLIPKNGCLIANGDNDNVVSILKDVECPIVTFGTKQNCDWQAVNINFDNMGCASFDVIFKNKNLGKFYLAIPGMHNVINALSAIACSYYLEVPLTQIKQGLMLFKSPHRRFELKGKIKNISVIDDYAHHPTEIKATLEAAKKYPHKKLWCIFQPHTYTRTLTLLNEFSQAFPIADEVIIADIYAAREKDLGLIHAKDLANTIKATGQNAKYLGDFSNILSYLLENLKPGDLVITMGAGNINQVGDLLLTELAK</sequence>
<comment type="pathway">
    <text evidence="2 14">Cell wall biogenesis; peptidoglycan biosynthesis.</text>
</comment>
<organism evidence="19 20">
    <name type="scientific">Garciella nitratireducens DSM 15102</name>
    <dbReference type="NCBI Taxonomy" id="1121911"/>
    <lineage>
        <taxon>Bacteria</taxon>
        <taxon>Bacillati</taxon>
        <taxon>Bacillota</taxon>
        <taxon>Clostridia</taxon>
        <taxon>Eubacteriales</taxon>
        <taxon>Eubacteriaceae</taxon>
        <taxon>Garciella</taxon>
    </lineage>
</organism>